<dbReference type="EnsemblMetazoa" id="XM_050651035.1">
    <property type="protein sequence ID" value="XP_050506992.1"/>
    <property type="gene ID" value="LOC126884796"/>
</dbReference>
<evidence type="ECO:0000313" key="2">
    <source>
        <dbReference type="EnsemblMetazoa" id="XP_050506991.1"/>
    </source>
</evidence>
<feature type="compositionally biased region" description="Polar residues" evidence="1">
    <location>
        <begin position="13"/>
        <end position="23"/>
    </location>
</feature>
<dbReference type="RefSeq" id="XP_050506992.1">
    <property type="nucleotide sequence ID" value="XM_050651035.1"/>
</dbReference>
<protein>
    <submittedName>
        <fullName evidence="2">Uncharacterized protein</fullName>
    </submittedName>
</protein>
<evidence type="ECO:0000313" key="3">
    <source>
        <dbReference type="Proteomes" id="UP001652700"/>
    </source>
</evidence>
<dbReference type="GeneID" id="126884796"/>
<evidence type="ECO:0000256" key="1">
    <source>
        <dbReference type="SAM" id="MobiDB-lite"/>
    </source>
</evidence>
<accession>A0ABM5K9X5</accession>
<proteinExistence type="predicted"/>
<dbReference type="RefSeq" id="XP_050506991.1">
    <property type="nucleotide sequence ID" value="XM_050651034.1"/>
</dbReference>
<reference evidence="2" key="1">
    <citation type="submission" date="2025-05" db="UniProtKB">
        <authorList>
            <consortium name="EnsemblMetazoa"/>
        </authorList>
    </citation>
    <scope>IDENTIFICATION</scope>
</reference>
<feature type="region of interest" description="Disordered" evidence="1">
    <location>
        <begin position="1"/>
        <end position="24"/>
    </location>
</feature>
<dbReference type="Proteomes" id="UP001652700">
    <property type="component" value="Unplaced"/>
</dbReference>
<sequence length="194" mass="22466">MTQRLFCTDDPQGVNQRRNQSNPGVRFEICPEQPIQYQSQQMGEVRNNNQRNGDLRTPCSSLYNDFIEDGAQIVDIAPCPDPQFHRGPTVTLNVVPLNQQFRDKNNNDECRQLIREREERWRNRIVAADNIIPPDYVCPHLDTSPLDDAVLMSYMDNDHFEVLVDHSAVLLHDFALPADFYGDVEELFNCCDKR</sequence>
<organism evidence="2 3">
    <name type="scientific">Diabrotica virgifera virgifera</name>
    <name type="common">western corn rootworm</name>
    <dbReference type="NCBI Taxonomy" id="50390"/>
    <lineage>
        <taxon>Eukaryota</taxon>
        <taxon>Metazoa</taxon>
        <taxon>Ecdysozoa</taxon>
        <taxon>Arthropoda</taxon>
        <taxon>Hexapoda</taxon>
        <taxon>Insecta</taxon>
        <taxon>Pterygota</taxon>
        <taxon>Neoptera</taxon>
        <taxon>Endopterygota</taxon>
        <taxon>Coleoptera</taxon>
        <taxon>Polyphaga</taxon>
        <taxon>Cucujiformia</taxon>
        <taxon>Chrysomeloidea</taxon>
        <taxon>Chrysomelidae</taxon>
        <taxon>Galerucinae</taxon>
        <taxon>Diabroticina</taxon>
        <taxon>Diabroticites</taxon>
        <taxon>Diabrotica</taxon>
    </lineage>
</organism>
<name>A0ABM5K9X5_DIAVI</name>
<keyword evidence="3" id="KW-1185">Reference proteome</keyword>
<dbReference type="EnsemblMetazoa" id="XM_050651034.1">
    <property type="protein sequence ID" value="XP_050506991.1"/>
    <property type="gene ID" value="LOC126884796"/>
</dbReference>